<dbReference type="PROSITE" id="PS52002">
    <property type="entry name" value="SM"/>
    <property type="match status" value="1"/>
</dbReference>
<reference evidence="11" key="1">
    <citation type="submission" date="2020-05" db="UniProtKB">
        <authorList>
            <consortium name="EnsemblMetazoa"/>
        </authorList>
    </citation>
    <scope>IDENTIFICATION</scope>
    <source>
        <strain evidence="11">TTRI</strain>
    </source>
</reference>
<dbReference type="GO" id="GO:0003723">
    <property type="term" value="F:RNA binding"/>
    <property type="evidence" value="ECO:0007669"/>
    <property type="project" value="UniProtKB-KW"/>
</dbReference>
<evidence type="ECO:0000256" key="1">
    <source>
        <dbReference type="ARBA" id="ARBA00004123"/>
    </source>
</evidence>
<dbReference type="AlphaFoldDB" id="A0A1A9UWW0"/>
<organism evidence="11 12">
    <name type="scientific">Glossina austeni</name>
    <name type="common">Savannah tsetse fly</name>
    <dbReference type="NCBI Taxonomy" id="7395"/>
    <lineage>
        <taxon>Eukaryota</taxon>
        <taxon>Metazoa</taxon>
        <taxon>Ecdysozoa</taxon>
        <taxon>Arthropoda</taxon>
        <taxon>Hexapoda</taxon>
        <taxon>Insecta</taxon>
        <taxon>Pterygota</taxon>
        <taxon>Neoptera</taxon>
        <taxon>Endopterygota</taxon>
        <taxon>Diptera</taxon>
        <taxon>Brachycera</taxon>
        <taxon>Muscomorpha</taxon>
        <taxon>Hippoboscoidea</taxon>
        <taxon>Glossinidae</taxon>
        <taxon>Glossina</taxon>
    </lineage>
</organism>
<keyword evidence="8 9" id="KW-0687">Ribonucleoprotein</keyword>
<evidence type="ECO:0000256" key="5">
    <source>
        <dbReference type="ARBA" id="ARBA00022884"/>
    </source>
</evidence>
<dbReference type="GO" id="GO:0005681">
    <property type="term" value="C:spliceosomal complex"/>
    <property type="evidence" value="ECO:0007669"/>
    <property type="project" value="UniProtKB-UniRule"/>
</dbReference>
<keyword evidence="6 9" id="KW-0508">mRNA splicing</keyword>
<keyword evidence="5 9" id="KW-0694">RNA-binding</keyword>
<evidence type="ECO:0000256" key="6">
    <source>
        <dbReference type="ARBA" id="ARBA00023187"/>
    </source>
</evidence>
<proteinExistence type="inferred from homology"/>
<dbReference type="Gene3D" id="2.30.30.100">
    <property type="match status" value="1"/>
</dbReference>
<dbReference type="VEuPathDB" id="VectorBase:GAUT018459"/>
<protein>
    <recommendedName>
        <fullName evidence="9">U6 snRNA-associated Sm-like protein LSm4</fullName>
    </recommendedName>
</protein>
<evidence type="ECO:0000259" key="10">
    <source>
        <dbReference type="PROSITE" id="PS52002"/>
    </source>
</evidence>
<feature type="domain" description="Sm" evidence="10">
    <location>
        <begin position="84"/>
        <end position="155"/>
    </location>
</feature>
<dbReference type="STRING" id="7395.A0A1A9UWW0"/>
<dbReference type="GO" id="GO:0000956">
    <property type="term" value="P:nuclear-transcribed mRNA catabolic process"/>
    <property type="evidence" value="ECO:0007669"/>
    <property type="project" value="UniProtKB-UniRule"/>
</dbReference>
<dbReference type="GO" id="GO:0000398">
    <property type="term" value="P:mRNA splicing, via spliceosome"/>
    <property type="evidence" value="ECO:0007669"/>
    <property type="project" value="InterPro"/>
</dbReference>
<keyword evidence="3 9" id="KW-0507">mRNA processing</keyword>
<dbReference type="InterPro" id="IPR001163">
    <property type="entry name" value="Sm_dom_euk/arc"/>
</dbReference>
<comment type="similarity">
    <text evidence="2 9">Belongs to the snRNP Sm proteins family.</text>
</comment>
<evidence type="ECO:0000256" key="9">
    <source>
        <dbReference type="RuleBase" id="RU365049"/>
    </source>
</evidence>
<evidence type="ECO:0000256" key="3">
    <source>
        <dbReference type="ARBA" id="ARBA00022664"/>
    </source>
</evidence>
<comment type="function">
    <text evidence="9">Binds specifically to the 3'-terminal U-tract of U6 snRNA.</text>
</comment>
<dbReference type="Pfam" id="PF01423">
    <property type="entry name" value="LSM"/>
    <property type="match status" value="1"/>
</dbReference>
<dbReference type="CDD" id="cd01723">
    <property type="entry name" value="LSm4"/>
    <property type="match status" value="1"/>
</dbReference>
<dbReference type="InterPro" id="IPR034101">
    <property type="entry name" value="Lsm4"/>
</dbReference>
<gene>
    <name evidence="9" type="primary">LSM4</name>
</gene>
<dbReference type="SMART" id="SM00651">
    <property type="entry name" value="Sm"/>
    <property type="match status" value="1"/>
</dbReference>
<evidence type="ECO:0000256" key="2">
    <source>
        <dbReference type="ARBA" id="ARBA00006850"/>
    </source>
</evidence>
<keyword evidence="7 9" id="KW-0539">Nucleus</keyword>
<evidence type="ECO:0000313" key="12">
    <source>
        <dbReference type="Proteomes" id="UP000078200"/>
    </source>
</evidence>
<comment type="subcellular location">
    <subcellularLocation>
        <location evidence="1 9">Nucleus</location>
    </subcellularLocation>
</comment>
<keyword evidence="4 9" id="KW-0747">Spliceosome</keyword>
<dbReference type="InterPro" id="IPR027141">
    <property type="entry name" value="LSm4/Sm_D1/D3"/>
</dbReference>
<evidence type="ECO:0000256" key="4">
    <source>
        <dbReference type="ARBA" id="ARBA00022728"/>
    </source>
</evidence>
<accession>A0A1A9UWW0</accession>
<dbReference type="EnsemblMetazoa" id="GAUT018459-RA">
    <property type="protein sequence ID" value="GAUT018459-PA"/>
    <property type="gene ID" value="GAUT018459"/>
</dbReference>
<keyword evidence="12" id="KW-1185">Reference proteome</keyword>
<dbReference type="InterPro" id="IPR047575">
    <property type="entry name" value="Sm"/>
</dbReference>
<dbReference type="PANTHER" id="PTHR23338">
    <property type="entry name" value="SMALL NUCLEAR RIBONUCLEOPROTEIN SM"/>
    <property type="match status" value="1"/>
</dbReference>
<dbReference type="Proteomes" id="UP000078200">
    <property type="component" value="Unassembled WGS sequence"/>
</dbReference>
<name>A0A1A9UWW0_GLOAU</name>
<evidence type="ECO:0000313" key="11">
    <source>
        <dbReference type="EnsemblMetazoa" id="GAUT018459-PA"/>
    </source>
</evidence>
<evidence type="ECO:0000256" key="7">
    <source>
        <dbReference type="ARBA" id="ARBA00023242"/>
    </source>
</evidence>
<evidence type="ECO:0000256" key="8">
    <source>
        <dbReference type="ARBA" id="ARBA00023274"/>
    </source>
</evidence>
<comment type="subunit">
    <text evidence="9">LSm subunits form a heteromer with a doughnut shape.</text>
</comment>
<sequence length="236" mass="27387">MVLSFGSFRFSNQHLECNIHPKYLHRDFHFRRLNYGNHTHVNVTINVTDDNKAVTNVALDRSDRSYYNNETMLSGDMQQLQTSSMAAKLPIARNVSMLVELKNCETYNGHLFSCDSWMNINLRDVMCTSKDGFWRMPECYIRGNTIKYLRILDEVIDMVKEEAQAKSRSRAEMSKSGRCISTDKKSLFGIWVALIYSLRKVRLATSLTDDNIFFACSLDKPYLIWDDREIRPALAN</sequence>
<dbReference type="InterPro" id="IPR010920">
    <property type="entry name" value="LSM_dom_sf"/>
</dbReference>
<dbReference type="SUPFAM" id="SSF50182">
    <property type="entry name" value="Sm-like ribonucleoproteins"/>
    <property type="match status" value="1"/>
</dbReference>